<protein>
    <submittedName>
        <fullName evidence="1">Uncharacterized protein</fullName>
    </submittedName>
</protein>
<comment type="caution">
    <text evidence="1">The sequence shown here is derived from an EMBL/GenBank/DDBJ whole genome shotgun (WGS) entry which is preliminary data.</text>
</comment>
<dbReference type="AlphaFoldDB" id="A0A2G5VTS3"/>
<keyword evidence="2" id="KW-1185">Reference proteome</keyword>
<evidence type="ECO:0000313" key="2">
    <source>
        <dbReference type="Proteomes" id="UP000230233"/>
    </source>
</evidence>
<organism evidence="1 2">
    <name type="scientific">Caenorhabditis nigoni</name>
    <dbReference type="NCBI Taxonomy" id="1611254"/>
    <lineage>
        <taxon>Eukaryota</taxon>
        <taxon>Metazoa</taxon>
        <taxon>Ecdysozoa</taxon>
        <taxon>Nematoda</taxon>
        <taxon>Chromadorea</taxon>
        <taxon>Rhabditida</taxon>
        <taxon>Rhabditina</taxon>
        <taxon>Rhabditomorpha</taxon>
        <taxon>Rhabditoidea</taxon>
        <taxon>Rhabditidae</taxon>
        <taxon>Peloderinae</taxon>
        <taxon>Caenorhabditis</taxon>
    </lineage>
</organism>
<sequence>MAEQNKRNEDFLDYETRFNQDTVALKKLKITEIHSEQLQGKTTIRLEIDSFTIWLTGRENLTKIDRGWNGEIIEDLSEIKQEN</sequence>
<evidence type="ECO:0000313" key="1">
    <source>
        <dbReference type="EMBL" id="PIC55178.1"/>
    </source>
</evidence>
<gene>
    <name evidence="1" type="primary">Cnig_chr_I.g560</name>
    <name evidence="1" type="ORF">B9Z55_000560</name>
</gene>
<accession>A0A2G5VTS3</accession>
<name>A0A2G5VTS3_9PELO</name>
<reference evidence="2" key="1">
    <citation type="submission" date="2017-10" db="EMBL/GenBank/DDBJ databases">
        <title>Rapid genome shrinkage in a self-fertile nematode reveals novel sperm competition proteins.</title>
        <authorList>
            <person name="Yin D."/>
            <person name="Schwarz E.M."/>
            <person name="Thomas C.G."/>
            <person name="Felde R.L."/>
            <person name="Korf I.F."/>
            <person name="Cutter A.D."/>
            <person name="Schartner C.M."/>
            <person name="Ralston E.J."/>
            <person name="Meyer B.J."/>
            <person name="Haag E.S."/>
        </authorList>
    </citation>
    <scope>NUCLEOTIDE SEQUENCE [LARGE SCALE GENOMIC DNA]</scope>
    <source>
        <strain evidence="2">JU1422</strain>
    </source>
</reference>
<dbReference type="Proteomes" id="UP000230233">
    <property type="component" value="Chromosome I"/>
</dbReference>
<dbReference type="STRING" id="1611254.A0A2G5VTS3"/>
<dbReference type="EMBL" id="PDUG01000001">
    <property type="protein sequence ID" value="PIC55178.1"/>
    <property type="molecule type" value="Genomic_DNA"/>
</dbReference>
<proteinExistence type="predicted"/>